<dbReference type="GO" id="GO:0042450">
    <property type="term" value="P:L-arginine biosynthetic process via ornithine"/>
    <property type="evidence" value="ECO:0007669"/>
    <property type="project" value="InterPro"/>
</dbReference>
<dbReference type="Pfam" id="PF00206">
    <property type="entry name" value="Lyase_1"/>
    <property type="match status" value="1"/>
</dbReference>
<dbReference type="PANTHER" id="PTHR43814:SF1">
    <property type="entry name" value="ARGININOSUCCINATE LYASE"/>
    <property type="match status" value="1"/>
</dbReference>
<dbReference type="InterPro" id="IPR024083">
    <property type="entry name" value="Fumarase/histidase_N"/>
</dbReference>
<dbReference type="InterPro" id="IPR009049">
    <property type="entry name" value="Argininosuccinate_lyase"/>
</dbReference>
<dbReference type="GO" id="GO:0004056">
    <property type="term" value="F:argininosuccinate lyase activity"/>
    <property type="evidence" value="ECO:0007669"/>
    <property type="project" value="InterPro"/>
</dbReference>
<protein>
    <recommendedName>
        <fullName evidence="1">Fumarate lyase N-terminal domain-containing protein</fullName>
    </recommendedName>
</protein>
<dbReference type="InterPro" id="IPR022761">
    <property type="entry name" value="Fumarate_lyase_N"/>
</dbReference>
<dbReference type="InterPro" id="IPR008948">
    <property type="entry name" value="L-Aspartase-like"/>
</dbReference>
<evidence type="ECO:0000313" key="2">
    <source>
        <dbReference type="EMBL" id="GAI49410.1"/>
    </source>
</evidence>
<dbReference type="SUPFAM" id="SSF48557">
    <property type="entry name" value="L-aspartase-like"/>
    <property type="match status" value="1"/>
</dbReference>
<organism evidence="2">
    <name type="scientific">marine sediment metagenome</name>
    <dbReference type="NCBI Taxonomy" id="412755"/>
    <lineage>
        <taxon>unclassified sequences</taxon>
        <taxon>metagenomes</taxon>
        <taxon>ecological metagenomes</taxon>
    </lineage>
</organism>
<sequence length="131" mass="15096">MSSLFRSRLSKKFDDRTARFHTSVVEDLRMFEYDIEGTEAHDIMLHEQGVIPAEALSEILNALEEIKQEWRDGKLEIGAEYEDVHEYIEGRVIEKIGVEVGGMVHTGRSRNDQVMVDMKMVTRAELLEIAE</sequence>
<reference evidence="2" key="1">
    <citation type="journal article" date="2014" name="Front. Microbiol.">
        <title>High frequency of phylogenetically diverse reductive dehalogenase-homologous genes in deep subseafloor sedimentary metagenomes.</title>
        <authorList>
            <person name="Kawai M."/>
            <person name="Futagami T."/>
            <person name="Toyoda A."/>
            <person name="Takaki Y."/>
            <person name="Nishi S."/>
            <person name="Hori S."/>
            <person name="Arai W."/>
            <person name="Tsubouchi T."/>
            <person name="Morono Y."/>
            <person name="Uchiyama I."/>
            <person name="Ito T."/>
            <person name="Fujiyama A."/>
            <person name="Inagaki F."/>
            <person name="Takami H."/>
        </authorList>
    </citation>
    <scope>NUCLEOTIDE SEQUENCE</scope>
    <source>
        <strain evidence="2">Expedition CK06-06</strain>
    </source>
</reference>
<name>X1QEG3_9ZZZZ</name>
<feature type="non-terminal residue" evidence="2">
    <location>
        <position position="131"/>
    </location>
</feature>
<dbReference type="Gene3D" id="1.10.275.10">
    <property type="entry name" value="Fumarase/aspartase (N-terminal domain)"/>
    <property type="match status" value="1"/>
</dbReference>
<proteinExistence type="predicted"/>
<dbReference type="PANTHER" id="PTHR43814">
    <property type="entry name" value="ARGININOSUCCINATE LYASE"/>
    <property type="match status" value="1"/>
</dbReference>
<comment type="caution">
    <text evidence="2">The sequence shown here is derived from an EMBL/GenBank/DDBJ whole genome shotgun (WGS) entry which is preliminary data.</text>
</comment>
<feature type="domain" description="Fumarate lyase N-terminal" evidence="1">
    <location>
        <begin position="8"/>
        <end position="128"/>
    </location>
</feature>
<evidence type="ECO:0000259" key="1">
    <source>
        <dbReference type="Pfam" id="PF00206"/>
    </source>
</evidence>
<gene>
    <name evidence="2" type="ORF">S06H3_59453</name>
</gene>
<dbReference type="EMBL" id="BARV01038630">
    <property type="protein sequence ID" value="GAI49410.1"/>
    <property type="molecule type" value="Genomic_DNA"/>
</dbReference>
<dbReference type="GO" id="GO:0005829">
    <property type="term" value="C:cytosol"/>
    <property type="evidence" value="ECO:0007669"/>
    <property type="project" value="TreeGrafter"/>
</dbReference>
<dbReference type="AlphaFoldDB" id="X1QEG3"/>
<accession>X1QEG3</accession>